<gene>
    <name evidence="2" type="ORF">CKO31_11765</name>
</gene>
<evidence type="ECO:0000259" key="1">
    <source>
        <dbReference type="SMART" id="SM00953"/>
    </source>
</evidence>
<dbReference type="RefSeq" id="WP_200237589.1">
    <property type="nucleotide sequence ID" value="NZ_NRRV01000025.1"/>
</dbReference>
<dbReference type="InterPro" id="IPR014914">
    <property type="entry name" value="RES_dom"/>
</dbReference>
<accession>A0ABS1CJ66</accession>
<dbReference type="SMART" id="SM00953">
    <property type="entry name" value="RES"/>
    <property type="match status" value="1"/>
</dbReference>
<sequence length="251" mass="27786">MTDLWAACGDALHILPLGGELLRMVESQQQVATLALVDDLAEQAVLEDLLEQSKPPPAPGSEGLHSLLASPFRYPPLRHGSRFGGRFEPSLFYGARGLGTLLAEAAYYRFVFWSAMAQPPPTGRLRTQHSVFRARYRGARGVRLQQPPCAAHEAVLRDPADYRATQRLGAALRQADIDLFQFVSARERRRGINVALFRPDALVSRAPIGLSRWHCETRGREVTFAPEASSRLYAFALEAFLVDGRLPRPAA</sequence>
<reference evidence="2 3" key="1">
    <citation type="journal article" date="2020" name="Microorganisms">
        <title>Osmotic Adaptation and Compatible Solute Biosynthesis of Phototrophic Bacteria as Revealed from Genome Analyses.</title>
        <authorList>
            <person name="Imhoff J.F."/>
            <person name="Rahn T."/>
            <person name="Kunzel S."/>
            <person name="Keller A."/>
            <person name="Neulinger S.C."/>
        </authorList>
    </citation>
    <scope>NUCLEOTIDE SEQUENCE [LARGE SCALE GENOMIC DNA]</scope>
    <source>
        <strain evidence="2 3">DSM 6210</strain>
    </source>
</reference>
<proteinExistence type="predicted"/>
<organism evidence="2 3">
    <name type="scientific">Thiohalocapsa halophila</name>
    <dbReference type="NCBI Taxonomy" id="69359"/>
    <lineage>
        <taxon>Bacteria</taxon>
        <taxon>Pseudomonadati</taxon>
        <taxon>Pseudomonadota</taxon>
        <taxon>Gammaproteobacteria</taxon>
        <taxon>Chromatiales</taxon>
        <taxon>Chromatiaceae</taxon>
        <taxon>Thiohalocapsa</taxon>
    </lineage>
</organism>
<feature type="domain" description="RES" evidence="1">
    <location>
        <begin position="71"/>
        <end position="208"/>
    </location>
</feature>
<keyword evidence="3" id="KW-1185">Reference proteome</keyword>
<comment type="caution">
    <text evidence="2">The sequence shown here is derived from an EMBL/GenBank/DDBJ whole genome shotgun (WGS) entry which is preliminary data.</text>
</comment>
<protein>
    <recommendedName>
        <fullName evidence="1">RES domain-containing protein</fullName>
    </recommendedName>
</protein>
<evidence type="ECO:0000313" key="3">
    <source>
        <dbReference type="Proteomes" id="UP000748752"/>
    </source>
</evidence>
<dbReference type="Pfam" id="PF08808">
    <property type="entry name" value="RES"/>
    <property type="match status" value="1"/>
</dbReference>
<evidence type="ECO:0000313" key="2">
    <source>
        <dbReference type="EMBL" id="MBK1631406.1"/>
    </source>
</evidence>
<dbReference type="Proteomes" id="UP000748752">
    <property type="component" value="Unassembled WGS sequence"/>
</dbReference>
<name>A0ABS1CJ66_9GAMM</name>
<dbReference type="EMBL" id="NRRV01000025">
    <property type="protein sequence ID" value="MBK1631406.1"/>
    <property type="molecule type" value="Genomic_DNA"/>
</dbReference>